<gene>
    <name evidence="2" type="ORF">HMPREF9244_00046</name>
</gene>
<protein>
    <recommendedName>
        <fullName evidence="4">DUF4244 domain-containing protein</fullName>
    </recommendedName>
</protein>
<evidence type="ECO:0008006" key="4">
    <source>
        <dbReference type="Google" id="ProtNLM"/>
    </source>
</evidence>
<name>U1SJA7_9BIFI</name>
<keyword evidence="3" id="KW-1185">Reference proteome</keyword>
<dbReference type="STRING" id="419015.HMPREF3214_01531"/>
<accession>U1SJA7</accession>
<evidence type="ECO:0000256" key="1">
    <source>
        <dbReference type="SAM" id="Phobius"/>
    </source>
</evidence>
<sequence>MDKEAAATRLFTLVHMYIVIPDFSVSHSTIEITNSSEFDLHLTKQRIIMKDTIQTMMIHSFLHLQSFLQRSTRALSASDDGMATAEYAIVLVGATSFAGILVALLKSDAIRSLISQLITNALSMV</sequence>
<feature type="transmembrane region" description="Helical" evidence="1">
    <location>
        <begin position="87"/>
        <end position="105"/>
    </location>
</feature>
<dbReference type="EMBL" id="AWSI01000004">
    <property type="protein sequence ID" value="ERH32043.1"/>
    <property type="molecule type" value="Genomic_DNA"/>
</dbReference>
<evidence type="ECO:0000313" key="2">
    <source>
        <dbReference type="EMBL" id="ERH32043.1"/>
    </source>
</evidence>
<dbReference type="AlphaFoldDB" id="U1SJA7"/>
<organism evidence="2 3">
    <name type="scientific">Alloscardovia omnicolens F0580</name>
    <dbReference type="NCBI Taxonomy" id="1321816"/>
    <lineage>
        <taxon>Bacteria</taxon>
        <taxon>Bacillati</taxon>
        <taxon>Actinomycetota</taxon>
        <taxon>Actinomycetes</taxon>
        <taxon>Bifidobacteriales</taxon>
        <taxon>Bifidobacteriaceae</taxon>
        <taxon>Alloscardovia</taxon>
    </lineage>
</organism>
<dbReference type="HOGENOM" id="CLU_1987942_0_0_11"/>
<dbReference type="Proteomes" id="UP000016519">
    <property type="component" value="Unassembled WGS sequence"/>
</dbReference>
<dbReference type="InterPro" id="IPR025338">
    <property type="entry name" value="DUF4244"/>
</dbReference>
<reference evidence="2 3" key="1">
    <citation type="submission" date="2013-08" db="EMBL/GenBank/DDBJ databases">
        <authorList>
            <person name="Weinstock G."/>
            <person name="Sodergren E."/>
            <person name="Wylie T."/>
            <person name="Fulton L."/>
            <person name="Fulton R."/>
            <person name="Fronick C."/>
            <person name="O'Laughlin M."/>
            <person name="Godfrey J."/>
            <person name="Miner T."/>
            <person name="Herter B."/>
            <person name="Appelbaum E."/>
            <person name="Cordes M."/>
            <person name="Lek S."/>
            <person name="Wollam A."/>
            <person name="Pepin K.H."/>
            <person name="Palsikar V.B."/>
            <person name="Mitreva M."/>
            <person name="Wilson R.K."/>
        </authorList>
    </citation>
    <scope>NUCLEOTIDE SEQUENCE [LARGE SCALE GENOMIC DNA]</scope>
    <source>
        <strain evidence="2 3">F0580</strain>
    </source>
</reference>
<keyword evidence="1" id="KW-0812">Transmembrane</keyword>
<evidence type="ECO:0000313" key="3">
    <source>
        <dbReference type="Proteomes" id="UP000016519"/>
    </source>
</evidence>
<proteinExistence type="predicted"/>
<comment type="caution">
    <text evidence="2">The sequence shown here is derived from an EMBL/GenBank/DDBJ whole genome shotgun (WGS) entry which is preliminary data.</text>
</comment>
<keyword evidence="1" id="KW-0472">Membrane</keyword>
<dbReference type="Pfam" id="PF14029">
    <property type="entry name" value="DUF4244"/>
    <property type="match status" value="1"/>
</dbReference>
<keyword evidence="1" id="KW-1133">Transmembrane helix</keyword>
<dbReference type="PATRIC" id="fig|1321816.3.peg.33"/>